<protein>
    <submittedName>
        <fullName evidence="1">Uncharacterized protein</fullName>
    </submittedName>
</protein>
<dbReference type="EMBL" id="NAJP01000004">
    <property type="protein sequence ID" value="TKA48188.1"/>
    <property type="molecule type" value="Genomic_DNA"/>
</dbReference>
<gene>
    <name evidence="1" type="ORF">B0A54_01681</name>
</gene>
<dbReference type="Proteomes" id="UP000310066">
    <property type="component" value="Unassembled WGS sequence"/>
</dbReference>
<evidence type="ECO:0000313" key="1">
    <source>
        <dbReference type="EMBL" id="TKA48188.1"/>
    </source>
</evidence>
<sequence>MDGQGAEALGDGELIVEETILAVIDGPEPSELEADDCIAIPATHSAALDPVAGTGDDGACLRKHAPPVLAPGDQPTAAEADAEALVDDEDVATWLLEGLEFVVEVPLAAVELELLVDKLVDERLLETMLLDVILALELEVLVALAEKLEELELEGDDVDAVVVVYDAMLDDTDLELLSTVEVEEVEEEVLTPETGPATRTAALVAPLWTKAPTLFLR</sequence>
<proteinExistence type="predicted"/>
<comment type="caution">
    <text evidence="1">The sequence shown here is derived from an EMBL/GenBank/DDBJ whole genome shotgun (WGS) entry which is preliminary data.</text>
</comment>
<name>A0A4U0VGK1_9PEZI</name>
<dbReference type="AlphaFoldDB" id="A0A4U0VGK1"/>
<reference evidence="1 2" key="1">
    <citation type="submission" date="2017-03" db="EMBL/GenBank/DDBJ databases">
        <title>Genomes of endolithic fungi from Antarctica.</title>
        <authorList>
            <person name="Coleine C."/>
            <person name="Masonjones S."/>
            <person name="Stajich J.E."/>
        </authorList>
    </citation>
    <scope>NUCLEOTIDE SEQUENCE [LARGE SCALE GENOMIC DNA]</scope>
    <source>
        <strain evidence="1 2">CCFEE 5311</strain>
    </source>
</reference>
<accession>A0A4U0VGK1</accession>
<organism evidence="1 2">
    <name type="scientific">Friedmanniomyces endolithicus</name>
    <dbReference type="NCBI Taxonomy" id="329885"/>
    <lineage>
        <taxon>Eukaryota</taxon>
        <taxon>Fungi</taxon>
        <taxon>Dikarya</taxon>
        <taxon>Ascomycota</taxon>
        <taxon>Pezizomycotina</taxon>
        <taxon>Dothideomycetes</taxon>
        <taxon>Dothideomycetidae</taxon>
        <taxon>Mycosphaerellales</taxon>
        <taxon>Teratosphaeriaceae</taxon>
        <taxon>Friedmanniomyces</taxon>
    </lineage>
</organism>
<evidence type="ECO:0000313" key="2">
    <source>
        <dbReference type="Proteomes" id="UP000310066"/>
    </source>
</evidence>